<evidence type="ECO:0000313" key="3">
    <source>
        <dbReference type="RefSeq" id="XP_032806133.1"/>
    </source>
</evidence>
<evidence type="ECO:0000313" key="2">
    <source>
        <dbReference type="Proteomes" id="UP001318040"/>
    </source>
</evidence>
<feature type="domain" description="PRELI/MSF1" evidence="1">
    <location>
        <begin position="2"/>
        <end position="175"/>
    </location>
</feature>
<dbReference type="GeneID" id="116940425"/>
<dbReference type="PROSITE" id="PS50904">
    <property type="entry name" value="PRELI_MSF1"/>
    <property type="match status" value="1"/>
</dbReference>
<proteinExistence type="predicted"/>
<sequence>MVKYYACLGILKSSWDHVFAAFWQRYPNPYSKHVLTEDVLWREVTEDKKLLTRRLLSKTNRLPKWAERLLPSHVAPRHVYILEDSVMDAANQRLITFTRNVNHTRLMVVKERCEYTIDPEQRGWTQIKRQAWICSSVYGFSRPIQEFGVARFKSNVSKAMKGFEYILTSMQGDPPARSLKATAMEATERAKDLACKAAAPQKAKQFL</sequence>
<dbReference type="PANTHER" id="PTHR11158">
    <property type="entry name" value="MSF1/PX19 RELATED"/>
    <property type="match status" value="1"/>
</dbReference>
<accession>A0AAJ7SWZ1</accession>
<keyword evidence="2" id="KW-1185">Reference proteome</keyword>
<protein>
    <submittedName>
        <fullName evidence="3">PRELI domain-containing protein 1, mitochondrial isoform X2</fullName>
    </submittedName>
</protein>
<dbReference type="Pfam" id="PF04707">
    <property type="entry name" value="PRELI"/>
    <property type="match status" value="1"/>
</dbReference>
<dbReference type="InterPro" id="IPR006797">
    <property type="entry name" value="PRELI/MSF1_dom"/>
</dbReference>
<dbReference type="GO" id="GO:0005758">
    <property type="term" value="C:mitochondrial intermembrane space"/>
    <property type="evidence" value="ECO:0007669"/>
    <property type="project" value="InterPro"/>
</dbReference>
<evidence type="ECO:0000259" key="1">
    <source>
        <dbReference type="PROSITE" id="PS50904"/>
    </source>
</evidence>
<gene>
    <name evidence="3" type="primary">PRELID1</name>
</gene>
<dbReference type="InterPro" id="IPR037365">
    <property type="entry name" value="Slowmo/Ups"/>
</dbReference>
<dbReference type="RefSeq" id="XP_032806133.1">
    <property type="nucleotide sequence ID" value="XM_032950242.1"/>
</dbReference>
<dbReference type="AlphaFoldDB" id="A0AAJ7SWZ1"/>
<name>A0AAJ7SWZ1_PETMA</name>
<dbReference type="CTD" id="27166"/>
<dbReference type="Proteomes" id="UP001318040">
    <property type="component" value="Chromosome 9"/>
</dbReference>
<organism evidence="2 3">
    <name type="scientific">Petromyzon marinus</name>
    <name type="common">Sea lamprey</name>
    <dbReference type="NCBI Taxonomy" id="7757"/>
    <lineage>
        <taxon>Eukaryota</taxon>
        <taxon>Metazoa</taxon>
        <taxon>Chordata</taxon>
        <taxon>Craniata</taxon>
        <taxon>Vertebrata</taxon>
        <taxon>Cyclostomata</taxon>
        <taxon>Hyperoartia</taxon>
        <taxon>Petromyzontiformes</taxon>
        <taxon>Petromyzontidae</taxon>
        <taxon>Petromyzon</taxon>
    </lineage>
</organism>
<reference evidence="3" key="1">
    <citation type="submission" date="2025-08" db="UniProtKB">
        <authorList>
            <consortium name="RefSeq"/>
        </authorList>
    </citation>
    <scope>IDENTIFICATION</scope>
    <source>
        <tissue evidence="3">Sperm</tissue>
    </source>
</reference>